<protein>
    <recommendedName>
        <fullName evidence="3">Glucosamine-phosphate N-acetyltransferase</fullName>
    </recommendedName>
</protein>
<evidence type="ECO:0000313" key="1">
    <source>
        <dbReference type="EMBL" id="KMZ62708.1"/>
    </source>
</evidence>
<dbReference type="EMBL" id="LFYR01001330">
    <property type="protein sequence ID" value="KMZ62708.1"/>
    <property type="molecule type" value="Genomic_DNA"/>
</dbReference>
<name>A0A0K9P160_ZOSMR</name>
<comment type="caution">
    <text evidence="1">The sequence shown here is derived from an EMBL/GenBank/DDBJ whole genome shotgun (WGS) entry which is preliminary data.</text>
</comment>
<dbReference type="Proteomes" id="UP000036987">
    <property type="component" value="Unassembled WGS sequence"/>
</dbReference>
<proteinExistence type="predicted"/>
<evidence type="ECO:0000313" key="2">
    <source>
        <dbReference type="Proteomes" id="UP000036987"/>
    </source>
</evidence>
<dbReference type="OrthoDB" id="10039976at2759"/>
<sequence>MEDEIPKHNHDGDLLIRKLEVTGKSKGFLKVLSPLSRCNSISDSEFLTQFSLICSHNDEHIIAVVEDRKNGKIVATGSLYMICFQSVVTNTLWRLYIYIYGKLLNLTT</sequence>
<evidence type="ECO:0008006" key="3">
    <source>
        <dbReference type="Google" id="ProtNLM"/>
    </source>
</evidence>
<dbReference type="AlphaFoldDB" id="A0A0K9P160"/>
<organism evidence="1 2">
    <name type="scientific">Zostera marina</name>
    <name type="common">Eelgrass</name>
    <dbReference type="NCBI Taxonomy" id="29655"/>
    <lineage>
        <taxon>Eukaryota</taxon>
        <taxon>Viridiplantae</taxon>
        <taxon>Streptophyta</taxon>
        <taxon>Embryophyta</taxon>
        <taxon>Tracheophyta</taxon>
        <taxon>Spermatophyta</taxon>
        <taxon>Magnoliopsida</taxon>
        <taxon>Liliopsida</taxon>
        <taxon>Zosteraceae</taxon>
        <taxon>Zostera</taxon>
    </lineage>
</organism>
<keyword evidence="2" id="KW-1185">Reference proteome</keyword>
<gene>
    <name evidence="1" type="ORF">ZOSMA_44G01080</name>
</gene>
<accession>A0A0K9P160</accession>
<dbReference type="Gene3D" id="3.40.630.30">
    <property type="match status" value="1"/>
</dbReference>
<dbReference type="GO" id="GO:0004343">
    <property type="term" value="F:glucosamine 6-phosphate N-acetyltransferase activity"/>
    <property type="evidence" value="ECO:0000318"/>
    <property type="project" value="GO_Central"/>
</dbReference>
<dbReference type="STRING" id="29655.A0A0K9P160"/>
<reference evidence="2" key="1">
    <citation type="journal article" date="2016" name="Nature">
        <title>The genome of the seagrass Zostera marina reveals angiosperm adaptation to the sea.</title>
        <authorList>
            <person name="Olsen J.L."/>
            <person name="Rouze P."/>
            <person name="Verhelst B."/>
            <person name="Lin Y.-C."/>
            <person name="Bayer T."/>
            <person name="Collen J."/>
            <person name="Dattolo E."/>
            <person name="De Paoli E."/>
            <person name="Dittami S."/>
            <person name="Maumus F."/>
            <person name="Michel G."/>
            <person name="Kersting A."/>
            <person name="Lauritano C."/>
            <person name="Lohaus R."/>
            <person name="Toepel M."/>
            <person name="Tonon T."/>
            <person name="Vanneste K."/>
            <person name="Amirebrahimi M."/>
            <person name="Brakel J."/>
            <person name="Bostroem C."/>
            <person name="Chovatia M."/>
            <person name="Grimwood J."/>
            <person name="Jenkins J.W."/>
            <person name="Jueterbock A."/>
            <person name="Mraz A."/>
            <person name="Stam W.T."/>
            <person name="Tice H."/>
            <person name="Bornberg-Bauer E."/>
            <person name="Green P.J."/>
            <person name="Pearson G.A."/>
            <person name="Procaccini G."/>
            <person name="Duarte C.M."/>
            <person name="Schmutz J."/>
            <person name="Reusch T.B.H."/>
            <person name="Van de Peer Y."/>
        </authorList>
    </citation>
    <scope>NUCLEOTIDE SEQUENCE [LARGE SCALE GENOMIC DNA]</scope>
    <source>
        <strain evidence="2">cv. Finnish</strain>
    </source>
</reference>